<dbReference type="KEGG" id="sla:SERLADRAFT_479560"/>
<evidence type="ECO:0000256" key="14">
    <source>
        <dbReference type="SAM" id="MobiDB-lite"/>
    </source>
</evidence>
<dbReference type="PROSITE" id="PS00841">
    <property type="entry name" value="XPG_1"/>
    <property type="match status" value="1"/>
</dbReference>
<dbReference type="EMBL" id="GL945444">
    <property type="protein sequence ID" value="EGO19200.1"/>
    <property type="molecule type" value="Genomic_DNA"/>
</dbReference>
<keyword evidence="7 13" id="KW-0378">Hydrolase</keyword>
<dbReference type="SMART" id="SM00279">
    <property type="entry name" value="HhH2"/>
    <property type="match status" value="1"/>
</dbReference>
<dbReference type="PRINTS" id="PR00853">
    <property type="entry name" value="XPGRADSUPER"/>
</dbReference>
<protein>
    <recommendedName>
        <fullName evidence="13">Flap endonuclease 1</fullName>
        <shortName evidence="13">FEN-1</shortName>
        <ecNumber evidence="13">3.1.-.-</ecNumber>
    </recommendedName>
    <alternativeName>
        <fullName evidence="13">Flap structure-specific endonuclease 1</fullName>
    </alternativeName>
</protein>
<dbReference type="AlphaFoldDB" id="F8PBZ7"/>
<dbReference type="GO" id="GO:0005654">
    <property type="term" value="C:nucleoplasm"/>
    <property type="evidence" value="ECO:0007669"/>
    <property type="project" value="UniProtKB-SubCell"/>
</dbReference>
<feature type="domain" description="XPG N-terminal" evidence="16">
    <location>
        <begin position="1"/>
        <end position="108"/>
    </location>
</feature>
<evidence type="ECO:0000256" key="2">
    <source>
        <dbReference type="ARBA" id="ARBA00022705"/>
    </source>
</evidence>
<dbReference type="Gene3D" id="3.40.50.1010">
    <property type="entry name" value="5'-nuclease"/>
    <property type="match status" value="1"/>
</dbReference>
<dbReference type="RefSeq" id="XP_007323921.1">
    <property type="nucleotide sequence ID" value="XM_007323859.1"/>
</dbReference>
<dbReference type="InterPro" id="IPR019974">
    <property type="entry name" value="XPG_CS"/>
</dbReference>
<comment type="cofactor">
    <cofactor evidence="13">
        <name>Mg(2+)</name>
        <dbReference type="ChEBI" id="CHEBI:18420"/>
    </cofactor>
    <text evidence="13">Binds 2 magnesium ions per subunit. They probably participate in the reaction catalyzed by the enzyme. May bind an additional third magnesium ion after substrate binding.</text>
</comment>
<proteinExistence type="inferred from homology"/>
<dbReference type="InterPro" id="IPR029060">
    <property type="entry name" value="PIN-like_dom_sf"/>
</dbReference>
<dbReference type="HOGENOM" id="CLU_032444_2_0_1"/>
<dbReference type="GO" id="GO:0000287">
    <property type="term" value="F:magnesium ion binding"/>
    <property type="evidence" value="ECO:0007669"/>
    <property type="project" value="UniProtKB-UniRule"/>
</dbReference>
<keyword evidence="12 13" id="KW-0539">Nucleus</keyword>
<dbReference type="InterPro" id="IPR006085">
    <property type="entry name" value="XPG_DNA_repair_N"/>
</dbReference>
<dbReference type="CDD" id="cd09867">
    <property type="entry name" value="PIN_FEN1"/>
    <property type="match status" value="1"/>
</dbReference>
<evidence type="ECO:0000256" key="1">
    <source>
        <dbReference type="ARBA" id="ARBA00022553"/>
    </source>
</evidence>
<evidence type="ECO:0000256" key="7">
    <source>
        <dbReference type="ARBA" id="ARBA00022801"/>
    </source>
</evidence>
<dbReference type="InterPro" id="IPR006084">
    <property type="entry name" value="XPG/Rad2"/>
</dbReference>
<dbReference type="GO" id="GO:0017108">
    <property type="term" value="F:5'-flap endonuclease activity"/>
    <property type="evidence" value="ECO:0007669"/>
    <property type="project" value="UniProtKB-UniRule"/>
</dbReference>
<feature type="compositionally biased region" description="Basic and acidic residues" evidence="14">
    <location>
        <begin position="370"/>
        <end position="381"/>
    </location>
</feature>
<keyword evidence="4 13" id="KW-0479">Metal-binding</keyword>
<feature type="region of interest" description="Disordered" evidence="14">
    <location>
        <begin position="356"/>
        <end position="407"/>
    </location>
</feature>
<evidence type="ECO:0000256" key="4">
    <source>
        <dbReference type="ARBA" id="ARBA00022723"/>
    </source>
</evidence>
<dbReference type="Pfam" id="PF00867">
    <property type="entry name" value="XPG_I"/>
    <property type="match status" value="1"/>
</dbReference>
<evidence type="ECO:0000256" key="3">
    <source>
        <dbReference type="ARBA" id="ARBA00022722"/>
    </source>
</evidence>
<dbReference type="CDD" id="cd09907">
    <property type="entry name" value="H3TH_FEN1-Euk"/>
    <property type="match status" value="1"/>
</dbReference>
<organism>
    <name type="scientific">Serpula lacrymans var. lacrymans (strain S7.9)</name>
    <name type="common">Dry rot fungus</name>
    <dbReference type="NCBI Taxonomy" id="578457"/>
    <lineage>
        <taxon>Eukaryota</taxon>
        <taxon>Fungi</taxon>
        <taxon>Dikarya</taxon>
        <taxon>Basidiomycota</taxon>
        <taxon>Agaricomycotina</taxon>
        <taxon>Agaricomycetes</taxon>
        <taxon>Agaricomycetidae</taxon>
        <taxon>Boletales</taxon>
        <taxon>Coniophorineae</taxon>
        <taxon>Serpulaceae</taxon>
        <taxon>Serpula</taxon>
    </lineage>
</organism>
<keyword evidence="6 13" id="KW-0227">DNA damage</keyword>
<evidence type="ECO:0000259" key="16">
    <source>
        <dbReference type="SMART" id="SM00485"/>
    </source>
</evidence>
<dbReference type="GO" id="GO:0008409">
    <property type="term" value="F:5'-3' exonuclease activity"/>
    <property type="evidence" value="ECO:0007669"/>
    <property type="project" value="UniProtKB-UniRule"/>
</dbReference>
<keyword evidence="10 13" id="KW-0496">Mitochondrion</keyword>
<accession>F8PBZ7</accession>
<sequence>MGIKGLTGLIAEYAPKAITEHDIKTLFSRKVAIDASMSIYQFLIAVRQKDGEMLTNDAGETTSHLMGFFYRTIRIVENGIKPVYVFDGKPPEMKAGVLSKRFEKREEAKEEGEEAKEIGTAEDMDKFSRRTVKVTREHNEECRRLLKLMGIPVVVAPSEAEAQCAELARGGKVYAAGSEDMDTLTFSAPILLRHLTFSEARKAPISEINLQRALEGLEMDMSLFTDLCILLGCDYLEPIKGVGPKSALKLVRDHGGLAGVVEHLRGKAAEKAEAGEDGKKKKGGIHIPEEWPWEEAKKIFVKPDVTPADEVELEWKNPDIDGLVQFLVTEKGFNEERVRKGADKLQKFLNSKQQGRLDGFFTAKPKASPKKGDTKGKDKGKAVTKGTKRKAEDKTEAGSSKKGKTKK</sequence>
<dbReference type="EC" id="3.1.-.-" evidence="13"/>
<dbReference type="SUPFAM" id="SSF88723">
    <property type="entry name" value="PIN domain-like"/>
    <property type="match status" value="1"/>
</dbReference>
<dbReference type="PANTHER" id="PTHR11081:SF9">
    <property type="entry name" value="FLAP ENDONUCLEASE 1"/>
    <property type="match status" value="1"/>
</dbReference>
<keyword evidence="5 13" id="KW-0255">Endonuclease</keyword>
<dbReference type="HAMAP" id="MF_00614">
    <property type="entry name" value="Fen"/>
    <property type="match status" value="1"/>
</dbReference>
<evidence type="ECO:0000256" key="5">
    <source>
        <dbReference type="ARBA" id="ARBA00022759"/>
    </source>
</evidence>
<evidence type="ECO:0000259" key="15">
    <source>
        <dbReference type="SMART" id="SM00484"/>
    </source>
</evidence>
<dbReference type="Proteomes" id="UP000008064">
    <property type="component" value="Unassembled WGS sequence"/>
</dbReference>
<dbReference type="GO" id="GO:0005739">
    <property type="term" value="C:mitochondrion"/>
    <property type="evidence" value="ECO:0007669"/>
    <property type="project" value="UniProtKB-SubCell"/>
</dbReference>
<keyword evidence="9 13" id="KW-0460">Magnesium</keyword>
<dbReference type="InterPro" id="IPR023426">
    <property type="entry name" value="Flap_endonuc"/>
</dbReference>
<keyword evidence="8 13" id="KW-0269">Exonuclease</keyword>
<evidence type="ECO:0000256" key="8">
    <source>
        <dbReference type="ARBA" id="ARBA00022839"/>
    </source>
</evidence>
<comment type="subcellular location">
    <subcellularLocation>
        <location evidence="13">Nucleus</location>
        <location evidence="13">Nucleolus</location>
    </subcellularLocation>
    <subcellularLocation>
        <location evidence="13">Nucleus</location>
        <location evidence="13">Nucleoplasm</location>
    </subcellularLocation>
    <subcellularLocation>
        <location evidence="13">Mitochondrion</location>
    </subcellularLocation>
    <text evidence="13">Resides mostly in the nucleoli and relocalizes to the nucleoplasm upon DNA damage.</text>
</comment>
<feature type="domain" description="XPG-I" evidence="15">
    <location>
        <begin position="147"/>
        <end position="219"/>
    </location>
</feature>
<evidence type="ECO:0000256" key="13">
    <source>
        <dbReference type="HAMAP-Rule" id="MF_03140"/>
    </source>
</evidence>
<dbReference type="Gene3D" id="1.10.150.20">
    <property type="entry name" value="5' to 3' exonuclease, C-terminal subdomain"/>
    <property type="match status" value="1"/>
</dbReference>
<dbReference type="GO" id="GO:0005730">
    <property type="term" value="C:nucleolus"/>
    <property type="evidence" value="ECO:0007669"/>
    <property type="project" value="UniProtKB-SubCell"/>
</dbReference>
<evidence type="ECO:0000256" key="11">
    <source>
        <dbReference type="ARBA" id="ARBA00023204"/>
    </source>
</evidence>
<evidence type="ECO:0000256" key="9">
    <source>
        <dbReference type="ARBA" id="ARBA00022842"/>
    </source>
</evidence>
<dbReference type="SUPFAM" id="SSF47807">
    <property type="entry name" value="5' to 3' exonuclease, C-terminal subdomain"/>
    <property type="match status" value="1"/>
</dbReference>
<dbReference type="OrthoDB" id="1937206at2759"/>
<dbReference type="PANTHER" id="PTHR11081">
    <property type="entry name" value="FLAP ENDONUCLEASE FAMILY MEMBER"/>
    <property type="match status" value="1"/>
</dbReference>
<dbReference type="GeneID" id="18821372"/>
<reference evidence="17" key="1">
    <citation type="submission" date="2011-04" db="EMBL/GenBank/DDBJ databases">
        <title>Evolution of plant cell wall degrading machinery underlies the functional diversity of forest fungi.</title>
        <authorList>
            <consortium name="US DOE Joint Genome Institute (JGI-PGF)"/>
            <person name="Eastwood D.C."/>
            <person name="Floudas D."/>
            <person name="Binder M."/>
            <person name="Majcherczyk A."/>
            <person name="Schneider P."/>
            <person name="Aerts A."/>
            <person name="Asiegbu F.O."/>
            <person name="Baker S.E."/>
            <person name="Barry K."/>
            <person name="Bendiksby M."/>
            <person name="Blumentritt M."/>
            <person name="Coutinho P.M."/>
            <person name="Cullen D."/>
            <person name="Cullen D."/>
            <person name="Gathman A."/>
            <person name="Goodell B."/>
            <person name="Henrissat B."/>
            <person name="Ihrmark K."/>
            <person name="Kauserud H."/>
            <person name="Kohler A."/>
            <person name="LaButti K."/>
            <person name="Lapidus A."/>
            <person name="Lavin J.L."/>
            <person name="Lee Y.-H."/>
            <person name="Lindquist E."/>
            <person name="Lilly W."/>
            <person name="Lucas S."/>
            <person name="Morin E."/>
            <person name="Murat C."/>
            <person name="Oguiza J.A."/>
            <person name="Park J."/>
            <person name="Pisabarro A.G."/>
            <person name="Riley R."/>
            <person name="Rosling A."/>
            <person name="Salamov A."/>
            <person name="Schmidt O."/>
            <person name="Schmutz J."/>
            <person name="Skrede I."/>
            <person name="Stenlid J."/>
            <person name="Wiebenga A."/>
            <person name="Xie X."/>
            <person name="Kues U."/>
            <person name="Hibbett D.S."/>
            <person name="Hoffmeister D."/>
            <person name="Hogberg N."/>
            <person name="Martin F."/>
            <person name="Grigoriev I.V."/>
            <person name="Watkinson S.C."/>
        </authorList>
    </citation>
    <scope>NUCLEOTIDE SEQUENCE</scope>
    <source>
        <strain evidence="17">S7.9</strain>
    </source>
</reference>
<keyword evidence="1 13" id="KW-0597">Phosphoprotein</keyword>
<comment type="function">
    <text evidence="13">Structure-specific nuclease with 5'-flap endonuclease and 5'-3' exonuclease activities involved in DNA replication and repair. During DNA replication, cleaves the 5'-overhanging flap structure that is generated by displacement synthesis when DNA polymerase encounters the 5'-end of a downstream Okazaki fragment. It enters the flap from the 5'-end and then tracks to cleave the flap base, leaving a nick for ligation. Also involved in the long patch base excision repair (LP-BER) pathway, by cleaving within the apurinic/apyrimidinic (AP) site-terminated flap. Acts as a genome stabilization factor that prevents flaps from equilibrating into structures that lead to duplications and deletions. Also possesses 5'-3' exonuclease activity on nicked or gapped double-stranded DNA, and exhibits RNase H activity. Also involved in replication and repair of rDNA and in repairing mitochondrial DNA.</text>
</comment>
<dbReference type="Pfam" id="PF00752">
    <property type="entry name" value="XPG_N"/>
    <property type="match status" value="1"/>
</dbReference>
<gene>
    <name evidence="17" type="ORF">SERLADRAFT_479560</name>
</gene>
<evidence type="ECO:0000256" key="6">
    <source>
        <dbReference type="ARBA" id="ARBA00022763"/>
    </source>
</evidence>
<dbReference type="SMART" id="SM00484">
    <property type="entry name" value="XPGI"/>
    <property type="match status" value="1"/>
</dbReference>
<keyword evidence="11 13" id="KW-0234">DNA repair</keyword>
<dbReference type="GO" id="GO:0003677">
    <property type="term" value="F:DNA binding"/>
    <property type="evidence" value="ECO:0007669"/>
    <property type="project" value="UniProtKB-UniRule"/>
</dbReference>
<keyword evidence="2 13" id="KW-0235">DNA replication</keyword>
<dbReference type="InterPro" id="IPR036279">
    <property type="entry name" value="5-3_exonuclease_C_sf"/>
</dbReference>
<dbReference type="FunFam" id="3.40.50.1010:FF:000003">
    <property type="entry name" value="Flap endonuclease 1"/>
    <property type="match status" value="1"/>
</dbReference>
<evidence type="ECO:0000313" key="17">
    <source>
        <dbReference type="EMBL" id="EGO19200.1"/>
    </source>
</evidence>
<keyword evidence="3 13" id="KW-0540">Nuclease</keyword>
<comment type="similarity">
    <text evidence="13">Belongs to the XPG/RAD2 endonuclease family. FEN1 subfamily.</text>
</comment>
<dbReference type="GO" id="GO:0043137">
    <property type="term" value="P:DNA replication, removal of RNA primer"/>
    <property type="evidence" value="ECO:0007669"/>
    <property type="project" value="UniProtKB-UniRule"/>
</dbReference>
<evidence type="ECO:0000256" key="12">
    <source>
        <dbReference type="ARBA" id="ARBA00023242"/>
    </source>
</evidence>
<name>F8PBZ7_SERL9</name>
<dbReference type="SMART" id="SM00485">
    <property type="entry name" value="XPGN"/>
    <property type="match status" value="1"/>
</dbReference>
<dbReference type="InterPro" id="IPR008918">
    <property type="entry name" value="HhH2"/>
</dbReference>
<dbReference type="PROSITE" id="PS00842">
    <property type="entry name" value="XPG_2"/>
    <property type="match status" value="1"/>
</dbReference>
<evidence type="ECO:0000256" key="10">
    <source>
        <dbReference type="ARBA" id="ARBA00023128"/>
    </source>
</evidence>
<dbReference type="GO" id="GO:0006284">
    <property type="term" value="P:base-excision repair"/>
    <property type="evidence" value="ECO:0007669"/>
    <property type="project" value="UniProtKB-UniRule"/>
</dbReference>
<dbReference type="InterPro" id="IPR006086">
    <property type="entry name" value="XPG-I_dom"/>
</dbReference>